<comment type="function">
    <text evidence="15">Member of a two-component regulatory system.</text>
</comment>
<dbReference type="Gene3D" id="1.10.287.130">
    <property type="match status" value="1"/>
</dbReference>
<accession>A0A330LMJ2</accession>
<dbReference type="SUPFAM" id="SSF55874">
    <property type="entry name" value="ATPase domain of HSP90 chaperone/DNA topoisomerase II/histidine kinase"/>
    <property type="match status" value="1"/>
</dbReference>
<keyword evidence="10 15" id="KW-0418">Kinase</keyword>
<evidence type="ECO:0000256" key="12">
    <source>
        <dbReference type="ARBA" id="ARBA00022989"/>
    </source>
</evidence>
<evidence type="ECO:0000313" key="17">
    <source>
        <dbReference type="EMBL" id="SQD78224.1"/>
    </source>
</evidence>
<name>A0A330LMJ2_9GAMM</name>
<evidence type="ECO:0000256" key="9">
    <source>
        <dbReference type="ARBA" id="ARBA00022741"/>
    </source>
</evidence>
<dbReference type="InterPro" id="IPR005467">
    <property type="entry name" value="His_kinase_dom"/>
</dbReference>
<dbReference type="PRINTS" id="PR00344">
    <property type="entry name" value="BCTRLSENSOR"/>
</dbReference>
<dbReference type="SMART" id="SM00388">
    <property type="entry name" value="HisKA"/>
    <property type="match status" value="1"/>
</dbReference>
<reference evidence="18" key="1">
    <citation type="submission" date="2018-05" db="EMBL/GenBank/DDBJ databases">
        <authorList>
            <person name="Cea G.-C."/>
            <person name="William W."/>
        </authorList>
    </citation>
    <scope>NUCLEOTIDE SEQUENCE [LARGE SCALE GENOMIC DNA]</scope>
    <source>
        <strain evidence="18">DB21MT 5</strain>
    </source>
</reference>
<dbReference type="PANTHER" id="PTHR45436:SF15">
    <property type="entry name" value="SENSOR HISTIDINE KINASE CUSS"/>
    <property type="match status" value="1"/>
</dbReference>
<evidence type="ECO:0000256" key="14">
    <source>
        <dbReference type="ARBA" id="ARBA00023136"/>
    </source>
</evidence>
<dbReference type="RefSeq" id="WP_162629251.1">
    <property type="nucleotide sequence ID" value="NZ_LS483250.1"/>
</dbReference>
<evidence type="ECO:0000256" key="7">
    <source>
        <dbReference type="ARBA" id="ARBA00022679"/>
    </source>
</evidence>
<dbReference type="InterPro" id="IPR003661">
    <property type="entry name" value="HisK_dim/P_dom"/>
</dbReference>
<dbReference type="Gene3D" id="3.30.565.10">
    <property type="entry name" value="Histidine kinase-like ATPase, C-terminal domain"/>
    <property type="match status" value="1"/>
</dbReference>
<evidence type="ECO:0000256" key="6">
    <source>
        <dbReference type="ARBA" id="ARBA00022553"/>
    </source>
</evidence>
<dbReference type="PANTHER" id="PTHR45436">
    <property type="entry name" value="SENSOR HISTIDINE KINASE YKOH"/>
    <property type="match status" value="1"/>
</dbReference>
<keyword evidence="13 15" id="KW-0902">Two-component regulatory system</keyword>
<keyword evidence="4 15" id="KW-1003">Cell membrane</keyword>
<dbReference type="PROSITE" id="PS50109">
    <property type="entry name" value="HIS_KIN"/>
    <property type="match status" value="1"/>
</dbReference>
<dbReference type="SUPFAM" id="SSF47384">
    <property type="entry name" value="Homodimeric domain of signal transducing histidine kinase"/>
    <property type="match status" value="1"/>
</dbReference>
<evidence type="ECO:0000256" key="3">
    <source>
        <dbReference type="ARBA" id="ARBA00004533"/>
    </source>
</evidence>
<dbReference type="Proteomes" id="UP000250163">
    <property type="component" value="Chromosome MORIYA"/>
</dbReference>
<comment type="catalytic activity">
    <reaction evidence="1 15">
        <text>ATP + protein L-histidine = ADP + protein N-phospho-L-histidine.</text>
        <dbReference type="EC" id="2.7.13.3"/>
    </reaction>
</comment>
<dbReference type="InterPro" id="IPR036890">
    <property type="entry name" value="HATPase_C_sf"/>
</dbReference>
<dbReference type="InterPro" id="IPR004358">
    <property type="entry name" value="Sig_transdc_His_kin-like_C"/>
</dbReference>
<evidence type="ECO:0000256" key="15">
    <source>
        <dbReference type="RuleBase" id="RU364088"/>
    </source>
</evidence>
<keyword evidence="6" id="KW-0597">Phosphoprotein</keyword>
<dbReference type="AlphaFoldDB" id="A0A330LMJ2"/>
<dbReference type="NCBIfam" id="TIGR01386">
    <property type="entry name" value="cztS_silS_copS"/>
    <property type="match status" value="1"/>
</dbReference>
<evidence type="ECO:0000256" key="8">
    <source>
        <dbReference type="ARBA" id="ARBA00022692"/>
    </source>
</evidence>
<keyword evidence="18" id="KW-1185">Reference proteome</keyword>
<feature type="domain" description="Histidine kinase" evidence="16">
    <location>
        <begin position="237"/>
        <end position="447"/>
    </location>
</feature>
<dbReference type="EMBL" id="LS483250">
    <property type="protein sequence ID" value="SQD78224.1"/>
    <property type="molecule type" value="Genomic_DNA"/>
</dbReference>
<evidence type="ECO:0000256" key="4">
    <source>
        <dbReference type="ARBA" id="ARBA00022475"/>
    </source>
</evidence>
<dbReference type="GO" id="GO:0000155">
    <property type="term" value="F:phosphorelay sensor kinase activity"/>
    <property type="evidence" value="ECO:0007669"/>
    <property type="project" value="InterPro"/>
</dbReference>
<dbReference type="KEGG" id="mya:MORIYA_1746"/>
<evidence type="ECO:0000256" key="1">
    <source>
        <dbReference type="ARBA" id="ARBA00000085"/>
    </source>
</evidence>
<gene>
    <name evidence="17" type="ORF">MORIYA_1746</name>
</gene>
<keyword evidence="12 15" id="KW-1133">Transmembrane helix</keyword>
<comment type="subcellular location">
    <subcellularLocation>
        <location evidence="3 15">Cell inner membrane</location>
    </subcellularLocation>
    <subcellularLocation>
        <location evidence="2">Membrane</location>
        <topology evidence="2">Multi-pass membrane protein</topology>
    </subcellularLocation>
</comment>
<feature type="transmembrane region" description="Helical" evidence="15">
    <location>
        <begin position="157"/>
        <end position="179"/>
    </location>
</feature>
<dbReference type="GO" id="GO:0005886">
    <property type="term" value="C:plasma membrane"/>
    <property type="evidence" value="ECO:0007669"/>
    <property type="project" value="UniProtKB-SubCell"/>
</dbReference>
<evidence type="ECO:0000259" key="16">
    <source>
        <dbReference type="PROSITE" id="PS50109"/>
    </source>
</evidence>
<sequence length="452" mass="51011">MKGSIATKLTLHFTLSYFLIVSAAIAFFWWFSSQHFNDMDKQYILSKSDMVIAAIDGINQDQDINFSTILTDHPDTHVLAINNANQLIPSSYQGLTVPSALRDGRPGQLVNWQSEIAYFKGIATITRNRQGENFRLIVIRDVTYHAEFLNSSTKNMILSMGLMFFILSIIGAFVAWYGLSPLRKFSMETSRIDINTLATRLDQQEYPKEMQSSIQVFNLMLKRLEGSFDQLSFYAANLAHELRTPLASMTVRNQCMLQGERSSLDYKDTLESNIEELEFLSKTVTDILLMAKAESEQLTVNNERVDVYELASKLADYFQLLADEKNVNIIIEGQAELNTDSALLRRIIANLLSNAVRHADDNSKIIIAIGEENDNIQLSVSNVGKTIPTDDCTHLFERNFTRNNNSTVNIGIGLTLSRALLNTLGGRIWVKSARQSTQFYIRLPKTSDTVLS</sequence>
<keyword evidence="8 15" id="KW-0812">Transmembrane</keyword>
<keyword evidence="5 15" id="KW-0997">Cell inner membrane</keyword>
<keyword evidence="9 15" id="KW-0547">Nucleotide-binding</keyword>
<dbReference type="InterPro" id="IPR050428">
    <property type="entry name" value="TCS_sensor_his_kinase"/>
</dbReference>
<evidence type="ECO:0000256" key="11">
    <source>
        <dbReference type="ARBA" id="ARBA00022840"/>
    </source>
</evidence>
<evidence type="ECO:0000256" key="10">
    <source>
        <dbReference type="ARBA" id="ARBA00022777"/>
    </source>
</evidence>
<evidence type="ECO:0000313" key="18">
    <source>
        <dbReference type="Proteomes" id="UP000250163"/>
    </source>
</evidence>
<dbReference type="Pfam" id="PF00512">
    <property type="entry name" value="HisKA"/>
    <property type="match status" value="1"/>
</dbReference>
<dbReference type="GO" id="GO:0005524">
    <property type="term" value="F:ATP binding"/>
    <property type="evidence" value="ECO:0007669"/>
    <property type="project" value="UniProtKB-KW"/>
</dbReference>
<evidence type="ECO:0000256" key="2">
    <source>
        <dbReference type="ARBA" id="ARBA00004141"/>
    </source>
</evidence>
<keyword evidence="11 15" id="KW-0067">ATP-binding</keyword>
<keyword evidence="14 15" id="KW-0472">Membrane</keyword>
<organism evidence="17 18">
    <name type="scientific">Moritella yayanosii</name>
    <dbReference type="NCBI Taxonomy" id="69539"/>
    <lineage>
        <taxon>Bacteria</taxon>
        <taxon>Pseudomonadati</taxon>
        <taxon>Pseudomonadota</taxon>
        <taxon>Gammaproteobacteria</taxon>
        <taxon>Alteromonadales</taxon>
        <taxon>Moritellaceae</taxon>
        <taxon>Moritella</taxon>
    </lineage>
</organism>
<feature type="transmembrane region" description="Helical" evidence="15">
    <location>
        <begin position="12"/>
        <end position="31"/>
    </location>
</feature>
<dbReference type="InterPro" id="IPR036097">
    <property type="entry name" value="HisK_dim/P_sf"/>
</dbReference>
<dbReference type="InterPro" id="IPR006290">
    <property type="entry name" value="CztS_silS_copS"/>
</dbReference>
<evidence type="ECO:0000256" key="13">
    <source>
        <dbReference type="ARBA" id="ARBA00023012"/>
    </source>
</evidence>
<dbReference type="Gene3D" id="6.10.340.10">
    <property type="match status" value="1"/>
</dbReference>
<dbReference type="EC" id="2.7.13.3" evidence="15"/>
<protein>
    <recommendedName>
        <fullName evidence="15">Sensor protein</fullName>
        <ecNumber evidence="15">2.7.13.3</ecNumber>
    </recommendedName>
</protein>
<keyword evidence="7 15" id="KW-0808">Transferase</keyword>
<dbReference type="Pfam" id="PF02518">
    <property type="entry name" value="HATPase_c"/>
    <property type="match status" value="1"/>
</dbReference>
<dbReference type="InterPro" id="IPR003594">
    <property type="entry name" value="HATPase_dom"/>
</dbReference>
<dbReference type="SMART" id="SM00387">
    <property type="entry name" value="HATPase_c"/>
    <property type="match status" value="1"/>
</dbReference>
<proteinExistence type="predicted"/>
<dbReference type="CDD" id="cd00082">
    <property type="entry name" value="HisKA"/>
    <property type="match status" value="1"/>
</dbReference>
<evidence type="ECO:0000256" key="5">
    <source>
        <dbReference type="ARBA" id="ARBA00022519"/>
    </source>
</evidence>